<comment type="subcellular location">
    <subcellularLocation>
        <location evidence="1">Cell membrane</location>
        <topology evidence="1">Multi-pass membrane protein</topology>
    </subcellularLocation>
</comment>
<dbReference type="PANTHER" id="PTHR34584">
    <property type="entry name" value="NA(+)/H(+) ANTIPORTER SUBUNIT E1"/>
    <property type="match status" value="1"/>
</dbReference>
<name>A0A419A509_9RHOB</name>
<evidence type="ECO:0000313" key="9">
    <source>
        <dbReference type="Proteomes" id="UP000283587"/>
    </source>
</evidence>
<organism evidence="8 9">
    <name type="scientific">Paracoccus siganidrum</name>
    <dbReference type="NCBI Taxonomy" id="1276757"/>
    <lineage>
        <taxon>Bacteria</taxon>
        <taxon>Pseudomonadati</taxon>
        <taxon>Pseudomonadota</taxon>
        <taxon>Alphaproteobacteria</taxon>
        <taxon>Rhodobacterales</taxon>
        <taxon>Paracoccaceae</taxon>
        <taxon>Paracoccus</taxon>
    </lineage>
</organism>
<evidence type="ECO:0000256" key="3">
    <source>
        <dbReference type="ARBA" id="ARBA00022475"/>
    </source>
</evidence>
<reference evidence="9" key="1">
    <citation type="submission" date="2018-09" db="EMBL/GenBank/DDBJ databases">
        <title>Paracoccus onubensis nov. sp. a moderate halophilic bacterium isolated from Gruta de las Maravillas (Aracena, Spain).</title>
        <authorList>
            <person name="Jurado V."/>
            <person name="Gutierrez-Patricio S."/>
            <person name="Gonzalez-Pimentel J.L."/>
            <person name="Miller A.Z."/>
            <person name="Laiz L."/>
            <person name="Saiz-Jimenez C."/>
        </authorList>
    </citation>
    <scope>NUCLEOTIDE SEQUENCE [LARGE SCALE GENOMIC DNA]</scope>
    <source>
        <strain evidence="9">DSM 26381</strain>
    </source>
</reference>
<evidence type="ECO:0000256" key="2">
    <source>
        <dbReference type="ARBA" id="ARBA00006228"/>
    </source>
</evidence>
<keyword evidence="4 7" id="KW-0812">Transmembrane</keyword>
<evidence type="ECO:0000256" key="4">
    <source>
        <dbReference type="ARBA" id="ARBA00022692"/>
    </source>
</evidence>
<dbReference type="NCBIfam" id="NF006520">
    <property type="entry name" value="PRK08965.1-4"/>
    <property type="match status" value="1"/>
</dbReference>
<proteinExistence type="inferred from homology"/>
<dbReference type="PANTHER" id="PTHR34584:SF1">
    <property type="entry name" value="NA(+)_H(+) ANTIPORTER SUBUNIT E1"/>
    <property type="match status" value="1"/>
</dbReference>
<gene>
    <name evidence="8" type="ORF">D3P05_14015</name>
</gene>
<sequence length="162" mass="18597">MSRLIPYPFVSFLLLVMWLMLTRFSLGHVVLGGALALVAGRAVAALQPARPRLRRWRLMPKLFWMIFTDIIRSNIAVAWLILTNGRHGQRKSGFVLIPLKLRDPNALALLACILTATPGTAWLEYDSDEGMLTLHVFDLLDDEQWRHIVQNRYEALLMEIFE</sequence>
<evidence type="ECO:0000313" key="8">
    <source>
        <dbReference type="EMBL" id="RJL10428.1"/>
    </source>
</evidence>
<comment type="similarity">
    <text evidence="2">Belongs to the CPA3 antiporters (TC 2.A.63) subunit E family.</text>
</comment>
<feature type="transmembrane region" description="Helical" evidence="7">
    <location>
        <begin position="62"/>
        <end position="82"/>
    </location>
</feature>
<protein>
    <submittedName>
        <fullName evidence="8">Na+/H+ antiporter subunit E</fullName>
    </submittedName>
</protein>
<evidence type="ECO:0000256" key="7">
    <source>
        <dbReference type="SAM" id="Phobius"/>
    </source>
</evidence>
<keyword evidence="3" id="KW-1003">Cell membrane</keyword>
<dbReference type="InterPro" id="IPR002758">
    <property type="entry name" value="Cation_antiport_E"/>
</dbReference>
<dbReference type="Proteomes" id="UP000283587">
    <property type="component" value="Unassembled WGS sequence"/>
</dbReference>
<dbReference type="RefSeq" id="WP_119898779.1">
    <property type="nucleotide sequence ID" value="NZ_QNRC01000001.1"/>
</dbReference>
<evidence type="ECO:0000256" key="1">
    <source>
        <dbReference type="ARBA" id="ARBA00004651"/>
    </source>
</evidence>
<keyword evidence="9" id="KW-1185">Reference proteome</keyword>
<dbReference type="PIRSF" id="PIRSF019239">
    <property type="entry name" value="MrpE"/>
    <property type="match status" value="1"/>
</dbReference>
<feature type="transmembrane region" description="Helical" evidence="7">
    <location>
        <begin position="12"/>
        <end position="42"/>
    </location>
</feature>
<keyword evidence="6 7" id="KW-0472">Membrane</keyword>
<dbReference type="OrthoDB" id="9807187at2"/>
<dbReference type="GO" id="GO:0005886">
    <property type="term" value="C:plasma membrane"/>
    <property type="evidence" value="ECO:0007669"/>
    <property type="project" value="UniProtKB-SubCell"/>
</dbReference>
<evidence type="ECO:0000256" key="5">
    <source>
        <dbReference type="ARBA" id="ARBA00022989"/>
    </source>
</evidence>
<dbReference type="EMBL" id="QZEW01000059">
    <property type="protein sequence ID" value="RJL10428.1"/>
    <property type="molecule type" value="Genomic_DNA"/>
</dbReference>
<evidence type="ECO:0000256" key="6">
    <source>
        <dbReference type="ARBA" id="ARBA00023136"/>
    </source>
</evidence>
<comment type="caution">
    <text evidence="8">The sequence shown here is derived from an EMBL/GenBank/DDBJ whole genome shotgun (WGS) entry which is preliminary data.</text>
</comment>
<accession>A0A419A509</accession>
<keyword evidence="5 7" id="KW-1133">Transmembrane helix</keyword>
<dbReference type="GO" id="GO:0008324">
    <property type="term" value="F:monoatomic cation transmembrane transporter activity"/>
    <property type="evidence" value="ECO:0007669"/>
    <property type="project" value="InterPro"/>
</dbReference>
<dbReference type="Pfam" id="PF01899">
    <property type="entry name" value="MNHE"/>
    <property type="match status" value="1"/>
</dbReference>
<dbReference type="AlphaFoldDB" id="A0A419A509"/>